<dbReference type="EMBL" id="LNZH02000188">
    <property type="protein sequence ID" value="OCB87782.1"/>
    <property type="molecule type" value="Genomic_DNA"/>
</dbReference>
<dbReference type="OrthoDB" id="5121585at2759"/>
<name>A0A9Q5N444_SANBA</name>
<dbReference type="Gene3D" id="2.60.270.50">
    <property type="match status" value="1"/>
</dbReference>
<evidence type="ECO:0000313" key="1">
    <source>
        <dbReference type="EMBL" id="OCB87782.1"/>
    </source>
</evidence>
<keyword evidence="2" id="KW-1185">Reference proteome</keyword>
<evidence type="ECO:0000313" key="2">
    <source>
        <dbReference type="Proteomes" id="UP000757232"/>
    </source>
</evidence>
<protein>
    <submittedName>
        <fullName evidence="1">Uncharacterized protein</fullName>
    </submittedName>
</protein>
<dbReference type="AlphaFoldDB" id="A0A9Q5N444"/>
<accession>A0A9Q5N444</accession>
<sequence>MDDSVYIKIFNETNSRLTLDGSDAEHGYWLTLPSSIDPQSSVAAQLKDNAGFYGSEGSFTYYVAPDHTNVENHLFKTYQTCPYGAANSNEVKVTSEPDPKAVFLVSWRAHSDDNDWIDGGVQEGGHPVHVEYTIKYNPKRFRFRVMHIDAISGHPVRNSKDQLIVGKHRLWDSNNPSSYIDDDKGSLQPNVFPYTFSSSVPSSSSLKVTIRPVDLELLGAECYVYGINNGDKIMQSDYFFIKTENTVDVHIITPQSSDRPFSWNASVEWAMELRVPQNGVECVQPNESRLELYWISKQLHRALRSGIPISFLRHILPSKASEPSPSPEQSSTRNSQWNILVTRDVFNNCSKIYDVYSGAPHFGIFIDGGNFDYSLYALADDTGAFGSLFRTVNCYDQAAMLELFLSIGPSSSSWLLQQPFGFIKQTYLVGVPYPCNNPFYGTDTSRRMVDPNDTGRSWFGNHAYNGYSKPFDRNDDGTYDACGGPHEGQENAQQFLDNSIDTDTTLYHVHGFNPGTVANIQDGYGVLTIDGLPPSPPNTDLSLLPERIRDLIQQPSAASPESVSQKDWAQLPEWVGTALGGDANVLFGQIRASGTSAQASWLVVGVQDLQLKLDIHAETRVDANGDLDVERSFDAARDYLVSVLQSLERDPDEVWMQSSLDDYGESSLQYADNIAAGRVVLMSGNAIVDIRGASSSTALLPLARTLLDHTTVEGPIPRVVPFVSNYFFEVPETSQGDADHIVKGTDVEFLIHCEVNARIASAGAYVADDGVLLSTYEVTDVEGGNNSSIAFTFITREVGSHEVALYFAEWATLACGTKKITVDVVLDEDEGEN</sequence>
<comment type="caution">
    <text evidence="1">The sequence shown here is derived from an EMBL/GenBank/DDBJ whole genome shotgun (WGS) entry which is preliminary data.</text>
</comment>
<organism evidence="1 2">
    <name type="scientific">Sanghuangporus baumii</name>
    <name type="common">Phellinus baumii</name>
    <dbReference type="NCBI Taxonomy" id="108892"/>
    <lineage>
        <taxon>Eukaryota</taxon>
        <taxon>Fungi</taxon>
        <taxon>Dikarya</taxon>
        <taxon>Basidiomycota</taxon>
        <taxon>Agaricomycotina</taxon>
        <taxon>Agaricomycetes</taxon>
        <taxon>Hymenochaetales</taxon>
        <taxon>Hymenochaetaceae</taxon>
        <taxon>Sanghuangporus</taxon>
    </lineage>
</organism>
<dbReference type="Proteomes" id="UP000757232">
    <property type="component" value="Unassembled WGS sequence"/>
</dbReference>
<reference evidence="1" key="1">
    <citation type="submission" date="2016-06" db="EMBL/GenBank/DDBJ databases">
        <title>Draft Genome sequence of the fungus Inonotus baumii.</title>
        <authorList>
            <person name="Zhu H."/>
            <person name="Lin W."/>
        </authorList>
    </citation>
    <scope>NUCLEOTIDE SEQUENCE</scope>
    <source>
        <strain evidence="1">821</strain>
    </source>
</reference>
<proteinExistence type="predicted"/>
<gene>
    <name evidence="1" type="ORF">A7U60_g5105</name>
</gene>